<reference evidence="1" key="2">
    <citation type="journal article" date="2021" name="PeerJ">
        <title>Extensive microbial diversity within the chicken gut microbiome revealed by metagenomics and culture.</title>
        <authorList>
            <person name="Gilroy R."/>
            <person name="Ravi A."/>
            <person name="Getino M."/>
            <person name="Pursley I."/>
            <person name="Horton D.L."/>
            <person name="Alikhan N.F."/>
            <person name="Baker D."/>
            <person name="Gharbi K."/>
            <person name="Hall N."/>
            <person name="Watson M."/>
            <person name="Adriaenssens E.M."/>
            <person name="Foster-Nyarko E."/>
            <person name="Jarju S."/>
            <person name="Secka A."/>
            <person name="Antonio M."/>
            <person name="Oren A."/>
            <person name="Chaudhuri R.R."/>
            <person name="La Ragione R."/>
            <person name="Hildebrand F."/>
            <person name="Pallen M.J."/>
        </authorList>
    </citation>
    <scope>NUCLEOTIDE SEQUENCE</scope>
    <source>
        <strain evidence="1">CHK160-1198</strain>
    </source>
</reference>
<sequence length="102" mass="11874">MKIKKNLSDAEMLKGFKEESSFENSVYQKDEQNSGVNKNLKNKDSLPKEVFLPAEIVDKLNRYLLELSMEWLKNGNGNAEWKVYKEKEQIVIKPAPVKKKDK</sequence>
<evidence type="ECO:0000313" key="1">
    <source>
        <dbReference type="EMBL" id="HIU64981.1"/>
    </source>
</evidence>
<gene>
    <name evidence="1" type="ORF">IAB06_08125</name>
</gene>
<organism evidence="1 2">
    <name type="scientific">Candidatus Avacidaminococcus intestinavium</name>
    <dbReference type="NCBI Taxonomy" id="2840684"/>
    <lineage>
        <taxon>Bacteria</taxon>
        <taxon>Bacillati</taxon>
        <taxon>Bacillota</taxon>
        <taxon>Negativicutes</taxon>
        <taxon>Acidaminococcales</taxon>
        <taxon>Acidaminococcaceae</taxon>
        <taxon>Acidaminococcaceae incertae sedis</taxon>
        <taxon>Candidatus Avacidaminococcus</taxon>
    </lineage>
</organism>
<name>A0A9D1MRJ9_9FIRM</name>
<protein>
    <submittedName>
        <fullName evidence="1">Uncharacterized protein</fullName>
    </submittedName>
</protein>
<dbReference type="Proteomes" id="UP000824099">
    <property type="component" value="Unassembled WGS sequence"/>
</dbReference>
<dbReference type="EMBL" id="DVNI01000134">
    <property type="protein sequence ID" value="HIU64981.1"/>
    <property type="molecule type" value="Genomic_DNA"/>
</dbReference>
<comment type="caution">
    <text evidence="1">The sequence shown here is derived from an EMBL/GenBank/DDBJ whole genome shotgun (WGS) entry which is preliminary data.</text>
</comment>
<dbReference type="AlphaFoldDB" id="A0A9D1MRJ9"/>
<proteinExistence type="predicted"/>
<reference evidence="1" key="1">
    <citation type="submission" date="2020-10" db="EMBL/GenBank/DDBJ databases">
        <authorList>
            <person name="Gilroy R."/>
        </authorList>
    </citation>
    <scope>NUCLEOTIDE SEQUENCE</scope>
    <source>
        <strain evidence="1">CHK160-1198</strain>
    </source>
</reference>
<accession>A0A9D1MRJ9</accession>
<evidence type="ECO:0000313" key="2">
    <source>
        <dbReference type="Proteomes" id="UP000824099"/>
    </source>
</evidence>